<dbReference type="InterPro" id="IPR011603">
    <property type="entry name" value="2oxoglutarate_DH_E1"/>
</dbReference>
<keyword evidence="5" id="KW-0472">Membrane</keyword>
<accession>A0AAY5ETQ9</accession>
<dbReference type="GO" id="GO:0006099">
    <property type="term" value="P:tricarboxylic acid cycle"/>
    <property type="evidence" value="ECO:0007669"/>
    <property type="project" value="TreeGrafter"/>
</dbReference>
<keyword evidence="3" id="KW-0560">Oxidoreductase</keyword>
<dbReference type="InterPro" id="IPR029061">
    <property type="entry name" value="THDP-binding"/>
</dbReference>
<dbReference type="Pfam" id="PF02779">
    <property type="entry name" value="Transket_pyr"/>
    <property type="match status" value="1"/>
</dbReference>
<dbReference type="PANTHER" id="PTHR23152:SF5">
    <property type="entry name" value="2-OXOGLUTARATE DEHYDROGENASE-LIKE, MITOCHONDRIAL"/>
    <property type="match status" value="1"/>
</dbReference>
<reference evidence="7" key="2">
    <citation type="submission" date="2025-08" db="UniProtKB">
        <authorList>
            <consortium name="Ensembl"/>
        </authorList>
    </citation>
    <scope>IDENTIFICATION</scope>
</reference>
<comment type="similarity">
    <text evidence="2">Belongs to the alpha-ketoglutarate dehydrogenase family.</text>
</comment>
<dbReference type="GeneTree" id="ENSGT00950000183125"/>
<dbReference type="PANTHER" id="PTHR23152">
    <property type="entry name" value="2-OXOGLUTARATE DEHYDROGENASE"/>
    <property type="match status" value="1"/>
</dbReference>
<proteinExistence type="inferred from homology"/>
<evidence type="ECO:0000256" key="2">
    <source>
        <dbReference type="ARBA" id="ARBA00006936"/>
    </source>
</evidence>
<keyword evidence="5" id="KW-0812">Transmembrane</keyword>
<dbReference type="Proteomes" id="UP000314983">
    <property type="component" value="Chromosome 11"/>
</dbReference>
<dbReference type="GO" id="GO:0030976">
    <property type="term" value="F:thiamine pyrophosphate binding"/>
    <property type="evidence" value="ECO:0007669"/>
    <property type="project" value="InterPro"/>
</dbReference>
<dbReference type="Gene3D" id="3.40.50.970">
    <property type="match status" value="2"/>
</dbReference>
<reference evidence="7 8" key="1">
    <citation type="submission" date="2020-05" db="EMBL/GenBank/DDBJ databases">
        <title>Electrophorus electricus (electric eel) genome, fEleEle1, primary haplotype.</title>
        <authorList>
            <person name="Myers G."/>
            <person name="Meyer A."/>
            <person name="Fedrigo O."/>
            <person name="Formenti G."/>
            <person name="Rhie A."/>
            <person name="Tracey A."/>
            <person name="Sims Y."/>
            <person name="Jarvis E.D."/>
        </authorList>
    </citation>
    <scope>NUCLEOTIDE SEQUENCE [LARGE SCALE GENOMIC DNA]</scope>
</reference>
<evidence type="ECO:0000259" key="6">
    <source>
        <dbReference type="Pfam" id="PF02779"/>
    </source>
</evidence>
<feature type="transmembrane region" description="Helical" evidence="5">
    <location>
        <begin position="464"/>
        <end position="483"/>
    </location>
</feature>
<dbReference type="GO" id="GO:0045252">
    <property type="term" value="C:oxoglutarate dehydrogenase complex"/>
    <property type="evidence" value="ECO:0007669"/>
    <property type="project" value="TreeGrafter"/>
</dbReference>
<reference evidence="7" key="3">
    <citation type="submission" date="2025-09" db="UniProtKB">
        <authorList>
            <consortium name="Ensembl"/>
        </authorList>
    </citation>
    <scope>IDENTIFICATION</scope>
</reference>
<dbReference type="Gene3D" id="3.40.50.12470">
    <property type="match status" value="1"/>
</dbReference>
<evidence type="ECO:0000256" key="3">
    <source>
        <dbReference type="ARBA" id="ARBA00023002"/>
    </source>
</evidence>
<dbReference type="GO" id="GO:0005739">
    <property type="term" value="C:mitochondrion"/>
    <property type="evidence" value="ECO:0007669"/>
    <property type="project" value="TreeGrafter"/>
</dbReference>
<keyword evidence="8" id="KW-1185">Reference proteome</keyword>
<protein>
    <submittedName>
        <fullName evidence="7">Oxoglutarate dehydrogenase L</fullName>
    </submittedName>
</protein>
<evidence type="ECO:0000256" key="5">
    <source>
        <dbReference type="SAM" id="Phobius"/>
    </source>
</evidence>
<sequence length="557" mass="63625">MKLFTEKCFGLESCEVLIPVAKMIIDKSSEAGTKSVIMGMPHSRGRMKVLTNVVWKDLDQIFCQFDPKLEAADKHHLGMYHEWLNRKMDKNMANPSYLEAVYLAVQGKSKAKQFYRGDLTGNKIAAGIVYETVHLSELPLYSTHLVNAPIFHGIADDPEAVMHVCRVVAELRNTFNKDVAINQMSTVKSVKQTELPIPQGGSMYADKLISGGVVTLLEFKDCFFEAYTSSKDEEILHICHWLDSTWRSTIVDPLVSHTAASSVPLQDFFIHSGECGERNLQVSTPPCGSLLNHRHHVLHVHSLSEYVVWLCFAMASLNALVCWEVQFGDFHNMAQGTIDQFISSTSSLLPNHHLINYNYGPEHSSAQPERFLQMSKDDPDFPWARQTLRSNWIMVICSTPANYFHVLRSQILLSFRNPEREHVSCLLPEARGSIIISSRGTKFRTIRPDESSASKNPNVVKRDIFFHIRTLLILIIFSYIYIFRYHHFPFILSGQNQQTYSNTESIWCQEEHKNMMLSNEKPIWLMSSFITIHILQELKIDYSVIFTSTADIKQMAQ</sequence>
<keyword evidence="5" id="KW-1133">Transmembrane helix</keyword>
<keyword evidence="4" id="KW-0786">Thiamine pyrophosphate</keyword>
<evidence type="ECO:0000256" key="1">
    <source>
        <dbReference type="ARBA" id="ARBA00001964"/>
    </source>
</evidence>
<dbReference type="Ensembl" id="ENSEEET00000060469.1">
    <property type="protein sequence ID" value="ENSEEEP00000060351.1"/>
    <property type="gene ID" value="ENSEEEG00000025871.1"/>
</dbReference>
<feature type="domain" description="Transketolase-like pyrimidine-binding" evidence="6">
    <location>
        <begin position="312"/>
        <end position="418"/>
    </location>
</feature>
<evidence type="ECO:0000313" key="7">
    <source>
        <dbReference type="Ensembl" id="ENSEEEP00000060351.1"/>
    </source>
</evidence>
<evidence type="ECO:0000313" key="8">
    <source>
        <dbReference type="Proteomes" id="UP000314983"/>
    </source>
</evidence>
<dbReference type="AlphaFoldDB" id="A0AAY5ETQ9"/>
<dbReference type="GO" id="GO:0004591">
    <property type="term" value="F:oxoglutarate dehydrogenase (succinyl-transferring) activity"/>
    <property type="evidence" value="ECO:0007669"/>
    <property type="project" value="TreeGrafter"/>
</dbReference>
<dbReference type="SUPFAM" id="SSF52518">
    <property type="entry name" value="Thiamin diphosphate-binding fold (THDP-binding)"/>
    <property type="match status" value="2"/>
</dbReference>
<evidence type="ECO:0000256" key="4">
    <source>
        <dbReference type="ARBA" id="ARBA00023052"/>
    </source>
</evidence>
<dbReference type="InterPro" id="IPR005475">
    <property type="entry name" value="Transketolase-like_Pyr-bd"/>
</dbReference>
<organism evidence="7 8">
    <name type="scientific">Electrophorus electricus</name>
    <name type="common">Electric eel</name>
    <name type="synonym">Gymnotus electricus</name>
    <dbReference type="NCBI Taxonomy" id="8005"/>
    <lineage>
        <taxon>Eukaryota</taxon>
        <taxon>Metazoa</taxon>
        <taxon>Chordata</taxon>
        <taxon>Craniata</taxon>
        <taxon>Vertebrata</taxon>
        <taxon>Euteleostomi</taxon>
        <taxon>Actinopterygii</taxon>
        <taxon>Neopterygii</taxon>
        <taxon>Teleostei</taxon>
        <taxon>Ostariophysi</taxon>
        <taxon>Gymnotiformes</taxon>
        <taxon>Gymnotoidei</taxon>
        <taxon>Gymnotidae</taxon>
        <taxon>Electrophorus</taxon>
    </lineage>
</organism>
<comment type="cofactor">
    <cofactor evidence="1">
        <name>thiamine diphosphate</name>
        <dbReference type="ChEBI" id="CHEBI:58937"/>
    </cofactor>
</comment>
<name>A0AAY5ETQ9_ELEEL</name>